<proteinExistence type="predicted"/>
<evidence type="ECO:0000313" key="3">
    <source>
        <dbReference type="EMBL" id="TXJ34221.1"/>
    </source>
</evidence>
<dbReference type="Proteomes" id="UP000324707">
    <property type="component" value="Unassembled WGS sequence"/>
</dbReference>
<feature type="domain" description="GmrSD restriction endonucleases N-terminal" evidence="2">
    <location>
        <begin position="7"/>
        <end position="209"/>
    </location>
</feature>
<evidence type="ECO:0000313" key="4">
    <source>
        <dbReference type="Proteomes" id="UP000324707"/>
    </source>
</evidence>
<dbReference type="Pfam" id="PF06723">
    <property type="entry name" value="MreB_Mbl"/>
    <property type="match status" value="1"/>
</dbReference>
<dbReference type="InterPro" id="IPR043129">
    <property type="entry name" value="ATPase_NBD"/>
</dbReference>
<evidence type="ECO:0000259" key="2">
    <source>
        <dbReference type="Pfam" id="PF03235"/>
    </source>
</evidence>
<dbReference type="InterPro" id="IPR004919">
    <property type="entry name" value="GmrSD_N"/>
</dbReference>
<organism evidence="3 4">
    <name type="scientific">Brachyspira aalborgi</name>
    <dbReference type="NCBI Taxonomy" id="29522"/>
    <lineage>
        <taxon>Bacteria</taxon>
        <taxon>Pseudomonadati</taxon>
        <taxon>Spirochaetota</taxon>
        <taxon>Spirochaetia</taxon>
        <taxon>Brachyspirales</taxon>
        <taxon>Brachyspiraceae</taxon>
        <taxon>Brachyspira</taxon>
    </lineage>
</organism>
<dbReference type="InterPro" id="IPR056546">
    <property type="entry name" value="MreB_MamK-like"/>
</dbReference>
<keyword evidence="1" id="KW-0175">Coiled coil</keyword>
<evidence type="ECO:0000256" key="1">
    <source>
        <dbReference type="SAM" id="Coils"/>
    </source>
</evidence>
<dbReference type="Pfam" id="PF03235">
    <property type="entry name" value="GmrSD_N"/>
    <property type="match status" value="1"/>
</dbReference>
<dbReference type="EMBL" id="SAXX01000005">
    <property type="protein sequence ID" value="TXJ34221.1"/>
    <property type="molecule type" value="Genomic_DNA"/>
</dbReference>
<dbReference type="Gene3D" id="3.90.640.10">
    <property type="entry name" value="Actin, Chain A, domain 4"/>
    <property type="match status" value="1"/>
</dbReference>
<dbReference type="SUPFAM" id="SSF53067">
    <property type="entry name" value="Actin-like ATPase domain"/>
    <property type="match status" value="1"/>
</dbReference>
<protein>
    <submittedName>
        <fullName evidence="3">DUF262 domain-containing protein</fullName>
    </submittedName>
</protein>
<accession>A0A5C8EB98</accession>
<dbReference type="AlphaFoldDB" id="A0A5C8EB98"/>
<dbReference type="RefSeq" id="WP_147735974.1">
    <property type="nucleotide sequence ID" value="NZ_SAXX01000005.1"/>
</dbReference>
<comment type="caution">
    <text evidence="3">The sequence shown here is derived from an EMBL/GenBank/DDBJ whole genome shotgun (WGS) entry which is preliminary data.</text>
</comment>
<feature type="coiled-coil region" evidence="1">
    <location>
        <begin position="145"/>
        <end position="176"/>
    </location>
</feature>
<name>A0A5C8EB98_9SPIR</name>
<gene>
    <name evidence="3" type="ORF">EPJ69_02645</name>
</gene>
<sequence length="744" mass="89037">MNNINNIKELLKEKELIIPEIQRDYVWGDNELVIKRFINNIKNMNDNEELDIGFFYSYKIYENFNALIDGQQRIATLILLSWYVGVDNIKLNNFKFKVRENSNNFLEKLLEQKSAEIPAMDGKKISDKIKNSIWYKRIWDNDPTVKSILNALDIIDKELENEKENIKNKIDNIKFSCIEAGDRRLETEYILLNKRGVNLTNSEQLKAILTEDIENKNEWLEKWEKDWQDILWECKGEDIYNTDNIWNAVLYWVRDIYVIENNICKDNDKEKINYDFDLIGIEKENKEKVLKILDWIIPVLETINYKFDIIQKECKFVIDNIESKIQGKVGANKEYSLTIKEKALFYSILYFINNINIKDKNIQLDTIIEFILKTHNIYIGDGTAEYIKINIANYNTMEIRGRDSFEGIPKTITINIAEFSGIFHEIIELEKIRIFRNLIQNSNINASNLHNVVNSLKKFNNNVYKLGELDVLNKEQQEEEALKLEIFEKYEEYKNIIIEIENNNLFKGKIKKILLLFLSIKEKDEKLNDNYKLKDFYKNKKDILIKLLENKNIEFQNLFNIYKELDLNKNKIWGELLLEEDVYKSNKNYIWLISNEEYAFLKLVYLNIINIDKNISDNSIRLEEFLNKNRKENIQNKLDIKNSEDFLEITEPKYQLYILYIIGYDNKYYIFNEIGNINKNFGIYGNGIKFENKKIEEMLKKTLFNHKLVFQSYKEIWRGGQPYIRIEEFIKEFNIQKFLEKYIK</sequence>
<reference evidence="3 4" key="1">
    <citation type="journal article" date="1992" name="Lakartidningen">
        <title>[Penicillin V and not amoxicillin is the first choice preparation in acute otitis].</title>
        <authorList>
            <person name="Kamme C."/>
            <person name="Lundgren K."/>
            <person name="Prellner K."/>
        </authorList>
    </citation>
    <scope>NUCLEOTIDE SEQUENCE [LARGE SCALE GENOMIC DNA]</scope>
    <source>
        <strain evidence="3 4">PC5538III-lc</strain>
    </source>
</reference>